<keyword evidence="2" id="KW-1185">Reference proteome</keyword>
<comment type="caution">
    <text evidence="1">The sequence shown here is derived from an EMBL/GenBank/DDBJ whole genome shotgun (WGS) entry which is preliminary data.</text>
</comment>
<evidence type="ECO:0000313" key="2">
    <source>
        <dbReference type="Proteomes" id="UP001498398"/>
    </source>
</evidence>
<sequence>MTETYNQWSPERHEKVAVTKTSQHALIARTREGSMDVANIIFERAKYRCFMTITITSTNKEKTPEPPEIINLVNIDDEEDWNAPYVSLLTTNSLRNQTRDPVASGEYVAYTIVEFSLEKPPDPLQLTILLSLHPIQNCPPSPLLPSYTTAELFTDPKKDRPEPSPATAIAMVQLKRESR</sequence>
<proteinExistence type="predicted"/>
<reference evidence="1 2" key="1">
    <citation type="submission" date="2024-01" db="EMBL/GenBank/DDBJ databases">
        <title>A draft genome for the cacao thread blight pathogen Marasmiellus scandens.</title>
        <authorList>
            <person name="Baruah I.K."/>
            <person name="Leung J."/>
            <person name="Bukari Y."/>
            <person name="Amoako-Attah I."/>
            <person name="Meinhardt L.W."/>
            <person name="Bailey B.A."/>
            <person name="Cohen S.P."/>
        </authorList>
    </citation>
    <scope>NUCLEOTIDE SEQUENCE [LARGE SCALE GENOMIC DNA]</scope>
    <source>
        <strain evidence="1 2">GH-19</strain>
    </source>
</reference>
<dbReference type="EMBL" id="JBANRG010000084">
    <property type="protein sequence ID" value="KAK7437608.1"/>
    <property type="molecule type" value="Genomic_DNA"/>
</dbReference>
<evidence type="ECO:0000313" key="1">
    <source>
        <dbReference type="EMBL" id="KAK7437608.1"/>
    </source>
</evidence>
<accession>A0ABR1ITC3</accession>
<gene>
    <name evidence="1" type="ORF">VKT23_018506</name>
</gene>
<organism evidence="1 2">
    <name type="scientific">Marasmiellus scandens</name>
    <dbReference type="NCBI Taxonomy" id="2682957"/>
    <lineage>
        <taxon>Eukaryota</taxon>
        <taxon>Fungi</taxon>
        <taxon>Dikarya</taxon>
        <taxon>Basidiomycota</taxon>
        <taxon>Agaricomycotina</taxon>
        <taxon>Agaricomycetes</taxon>
        <taxon>Agaricomycetidae</taxon>
        <taxon>Agaricales</taxon>
        <taxon>Marasmiineae</taxon>
        <taxon>Omphalotaceae</taxon>
        <taxon>Marasmiellus</taxon>
    </lineage>
</organism>
<name>A0ABR1ITC3_9AGAR</name>
<protein>
    <submittedName>
        <fullName evidence="1">Uncharacterized protein</fullName>
    </submittedName>
</protein>
<dbReference type="Proteomes" id="UP001498398">
    <property type="component" value="Unassembled WGS sequence"/>
</dbReference>